<feature type="domain" description="HTH arsR-type" evidence="4">
    <location>
        <begin position="5"/>
        <end position="99"/>
    </location>
</feature>
<dbReference type="InterPro" id="IPR051011">
    <property type="entry name" value="Metal_resp_trans_reg"/>
</dbReference>
<evidence type="ECO:0000256" key="1">
    <source>
        <dbReference type="ARBA" id="ARBA00023015"/>
    </source>
</evidence>
<dbReference type="PRINTS" id="PR00778">
    <property type="entry name" value="HTHARSR"/>
</dbReference>
<dbReference type="InterPro" id="IPR036388">
    <property type="entry name" value="WH-like_DNA-bd_sf"/>
</dbReference>
<dbReference type="Proteomes" id="UP000304912">
    <property type="component" value="Chromosome"/>
</dbReference>
<dbReference type="SUPFAM" id="SSF46785">
    <property type="entry name" value="Winged helix' DNA-binding domain"/>
    <property type="match status" value="1"/>
</dbReference>
<dbReference type="SMART" id="SM00418">
    <property type="entry name" value="HTH_ARSR"/>
    <property type="match status" value="1"/>
</dbReference>
<keyword evidence="3" id="KW-0804">Transcription</keyword>
<keyword evidence="1" id="KW-0805">Transcription regulation</keyword>
<dbReference type="GO" id="GO:0003700">
    <property type="term" value="F:DNA-binding transcription factor activity"/>
    <property type="evidence" value="ECO:0007669"/>
    <property type="project" value="InterPro"/>
</dbReference>
<sequence length="103" mass="11483">MNPQEMAENAGFAAELLRAMANKHRLMLLCLLNDGERSVTQLNEVIQIPQSSLSQQLGVLRKEGLVSTRRDAQTIYYSLASKEVKAVIQTLYDLYCTPAPDEA</sequence>
<evidence type="ECO:0000259" key="4">
    <source>
        <dbReference type="PROSITE" id="PS50987"/>
    </source>
</evidence>
<dbReference type="InterPro" id="IPR001845">
    <property type="entry name" value="HTH_ArsR_DNA-bd_dom"/>
</dbReference>
<dbReference type="GO" id="GO:0003677">
    <property type="term" value="F:DNA binding"/>
    <property type="evidence" value="ECO:0007669"/>
    <property type="project" value="UniProtKB-KW"/>
</dbReference>
<dbReference type="OrthoDB" id="9796124at2"/>
<dbReference type="KEGG" id="salk:FBQ74_10255"/>
<gene>
    <name evidence="5" type="ORF">FBQ74_10255</name>
</gene>
<organism evidence="5 6">
    <name type="scientific">Salinimonas iocasae</name>
    <dbReference type="NCBI Taxonomy" id="2572577"/>
    <lineage>
        <taxon>Bacteria</taxon>
        <taxon>Pseudomonadati</taxon>
        <taxon>Pseudomonadota</taxon>
        <taxon>Gammaproteobacteria</taxon>
        <taxon>Alteromonadales</taxon>
        <taxon>Alteromonadaceae</taxon>
        <taxon>Alteromonas/Salinimonas group</taxon>
        <taxon>Salinimonas</taxon>
    </lineage>
</organism>
<dbReference type="Gene3D" id="1.10.10.10">
    <property type="entry name" value="Winged helix-like DNA-binding domain superfamily/Winged helix DNA-binding domain"/>
    <property type="match status" value="1"/>
</dbReference>
<dbReference type="PANTHER" id="PTHR43132:SF2">
    <property type="entry name" value="ARSENICAL RESISTANCE OPERON REPRESSOR ARSR-RELATED"/>
    <property type="match status" value="1"/>
</dbReference>
<keyword evidence="2" id="KW-0238">DNA-binding</keyword>
<proteinExistence type="predicted"/>
<dbReference type="RefSeq" id="WP_139756588.1">
    <property type="nucleotide sequence ID" value="NZ_CP039852.1"/>
</dbReference>
<dbReference type="InterPro" id="IPR011991">
    <property type="entry name" value="ArsR-like_HTH"/>
</dbReference>
<dbReference type="PANTHER" id="PTHR43132">
    <property type="entry name" value="ARSENICAL RESISTANCE OPERON REPRESSOR ARSR-RELATED"/>
    <property type="match status" value="1"/>
</dbReference>
<dbReference type="NCBIfam" id="NF033788">
    <property type="entry name" value="HTH_metalloreg"/>
    <property type="match status" value="1"/>
</dbReference>
<dbReference type="InterPro" id="IPR036390">
    <property type="entry name" value="WH_DNA-bd_sf"/>
</dbReference>
<evidence type="ECO:0000256" key="3">
    <source>
        <dbReference type="ARBA" id="ARBA00023163"/>
    </source>
</evidence>
<dbReference type="CDD" id="cd00090">
    <property type="entry name" value="HTH_ARSR"/>
    <property type="match status" value="1"/>
</dbReference>
<dbReference type="PROSITE" id="PS50987">
    <property type="entry name" value="HTH_ARSR_2"/>
    <property type="match status" value="1"/>
</dbReference>
<dbReference type="AlphaFoldDB" id="A0A5B7YE96"/>
<dbReference type="Pfam" id="PF01022">
    <property type="entry name" value="HTH_5"/>
    <property type="match status" value="1"/>
</dbReference>
<evidence type="ECO:0000256" key="2">
    <source>
        <dbReference type="ARBA" id="ARBA00023125"/>
    </source>
</evidence>
<evidence type="ECO:0000313" key="6">
    <source>
        <dbReference type="Proteomes" id="UP000304912"/>
    </source>
</evidence>
<name>A0A5B7YE96_9ALTE</name>
<dbReference type="EMBL" id="CP039852">
    <property type="protein sequence ID" value="QCZ93845.1"/>
    <property type="molecule type" value="Genomic_DNA"/>
</dbReference>
<reference evidence="5 6" key="1">
    <citation type="submission" date="2019-04" db="EMBL/GenBank/DDBJ databases">
        <title>Salinimonas iocasae sp. nov., a halophilic bacterium isolated from the outer tube casing of tubeworms in Okinawa Trough.</title>
        <authorList>
            <person name="Zhang H."/>
            <person name="Wang H."/>
            <person name="Li C."/>
        </authorList>
    </citation>
    <scope>NUCLEOTIDE SEQUENCE [LARGE SCALE GENOMIC DNA]</scope>
    <source>
        <strain evidence="5 6">KX18D6</strain>
    </source>
</reference>
<accession>A0A5B7YE96</accession>
<protein>
    <submittedName>
        <fullName evidence="5">Winged helix-turn-helix transcriptional regulator</fullName>
    </submittedName>
</protein>
<evidence type="ECO:0000313" key="5">
    <source>
        <dbReference type="EMBL" id="QCZ93845.1"/>
    </source>
</evidence>
<keyword evidence="6" id="KW-1185">Reference proteome</keyword>